<sequence length="100" mass="11159">MADNCKFQRSNVCKMVPTFSNVNGATCMDPLSTTRSNMQLFACKNRLCSRVFLSLCPWDNNTQQLDDKPEELESSILLPIPDPMGFGHFLGTRPSCCPVP</sequence>
<gene>
    <name evidence="1" type="ORF">EJD97_002862</name>
</gene>
<evidence type="ECO:0000313" key="1">
    <source>
        <dbReference type="EMBL" id="TMW99231.1"/>
    </source>
</evidence>
<protein>
    <submittedName>
        <fullName evidence="1">Uncharacterized protein</fullName>
    </submittedName>
</protein>
<accession>A0A6N2C272</accession>
<dbReference type="EMBL" id="RXGB01001365">
    <property type="protein sequence ID" value="TMW99231.1"/>
    <property type="molecule type" value="Genomic_DNA"/>
</dbReference>
<reference evidence="1" key="1">
    <citation type="submission" date="2019-05" db="EMBL/GenBank/DDBJ databases">
        <title>The de novo reference genome and transcriptome assemblies of the wild tomato species Solanum chilense.</title>
        <authorList>
            <person name="Stam R."/>
            <person name="Nosenko T."/>
            <person name="Hoerger A.C."/>
            <person name="Stephan W."/>
            <person name="Seidel M.A."/>
            <person name="Kuhn J.M.M."/>
            <person name="Haberer G."/>
            <person name="Tellier A."/>
        </authorList>
    </citation>
    <scope>NUCLEOTIDE SEQUENCE</scope>
    <source>
        <tissue evidence="1">Mature leaves</tissue>
    </source>
</reference>
<name>A0A6N2C272_SOLCI</name>
<proteinExistence type="predicted"/>
<dbReference type="AlphaFoldDB" id="A0A6N2C272"/>
<organism evidence="1">
    <name type="scientific">Solanum chilense</name>
    <name type="common">Tomato</name>
    <name type="synonym">Lycopersicon chilense</name>
    <dbReference type="NCBI Taxonomy" id="4083"/>
    <lineage>
        <taxon>Eukaryota</taxon>
        <taxon>Viridiplantae</taxon>
        <taxon>Streptophyta</taxon>
        <taxon>Embryophyta</taxon>
        <taxon>Tracheophyta</taxon>
        <taxon>Spermatophyta</taxon>
        <taxon>Magnoliopsida</taxon>
        <taxon>eudicotyledons</taxon>
        <taxon>Gunneridae</taxon>
        <taxon>Pentapetalae</taxon>
        <taxon>asterids</taxon>
        <taxon>lamiids</taxon>
        <taxon>Solanales</taxon>
        <taxon>Solanaceae</taxon>
        <taxon>Solanoideae</taxon>
        <taxon>Solaneae</taxon>
        <taxon>Solanum</taxon>
        <taxon>Solanum subgen. Lycopersicon</taxon>
    </lineage>
</organism>
<comment type="caution">
    <text evidence="1">The sequence shown here is derived from an EMBL/GenBank/DDBJ whole genome shotgun (WGS) entry which is preliminary data.</text>
</comment>